<dbReference type="Pfam" id="PF10513">
    <property type="entry name" value="EPL1"/>
    <property type="match status" value="1"/>
</dbReference>
<feature type="region of interest" description="Disordered" evidence="8">
    <location>
        <begin position="470"/>
        <end position="491"/>
    </location>
</feature>
<dbReference type="STRING" id="101127.A0A1X2GJU5"/>
<evidence type="ECO:0000256" key="1">
    <source>
        <dbReference type="ARBA" id="ARBA00004123"/>
    </source>
</evidence>
<comment type="subcellular location">
    <subcellularLocation>
        <location evidence="1 7">Nucleus</location>
    </subcellularLocation>
</comment>
<dbReference type="PANTHER" id="PTHR14898">
    <property type="entry name" value="ENHANCER OF POLYCOMB"/>
    <property type="match status" value="1"/>
</dbReference>
<reference evidence="10 11" key="1">
    <citation type="submission" date="2016-07" db="EMBL/GenBank/DDBJ databases">
        <title>Pervasive Adenine N6-methylation of Active Genes in Fungi.</title>
        <authorList>
            <consortium name="DOE Joint Genome Institute"/>
            <person name="Mondo S.J."/>
            <person name="Dannebaum R.O."/>
            <person name="Kuo R.C."/>
            <person name="Labutti K."/>
            <person name="Haridas S."/>
            <person name="Kuo A."/>
            <person name="Salamov A."/>
            <person name="Ahrendt S.R."/>
            <person name="Lipzen A."/>
            <person name="Sullivan W."/>
            <person name="Andreopoulos W.B."/>
            <person name="Clum A."/>
            <person name="Lindquist E."/>
            <person name="Daum C."/>
            <person name="Ramamoorthy G.K."/>
            <person name="Gryganskyi A."/>
            <person name="Culley D."/>
            <person name="Magnuson J.K."/>
            <person name="James T.Y."/>
            <person name="O'Malley M.A."/>
            <person name="Stajich J.E."/>
            <person name="Spatafora J.W."/>
            <person name="Visel A."/>
            <person name="Grigoriev I.V."/>
        </authorList>
    </citation>
    <scope>NUCLEOTIDE SEQUENCE [LARGE SCALE GENOMIC DNA]</scope>
    <source>
        <strain evidence="10 11">NRRL 3301</strain>
    </source>
</reference>
<comment type="function">
    <text evidence="6">Component of the NuA4 histone acetyltransferase complex which is involved in transcriptional activation of selected genes principally by acetylation of nucleosomal histone H4 and H2A. The NuA4 complex is also involved in DNA repair. Involved in gene silencing by neighboring heterochromatin, blockage of the silencing spreading along the chromosome, and required for cell cycle progression through G2/M.</text>
</comment>
<proteinExistence type="inferred from homology"/>
<organism evidence="10 11">
    <name type="scientific">Hesseltinella vesiculosa</name>
    <dbReference type="NCBI Taxonomy" id="101127"/>
    <lineage>
        <taxon>Eukaryota</taxon>
        <taxon>Fungi</taxon>
        <taxon>Fungi incertae sedis</taxon>
        <taxon>Mucoromycota</taxon>
        <taxon>Mucoromycotina</taxon>
        <taxon>Mucoromycetes</taxon>
        <taxon>Mucorales</taxon>
        <taxon>Cunninghamellaceae</taxon>
        <taxon>Hesseltinella</taxon>
    </lineage>
</organism>
<dbReference type="InterPro" id="IPR019542">
    <property type="entry name" value="Enhancer_polycomb-like_N"/>
</dbReference>
<protein>
    <recommendedName>
        <fullName evidence="7">Enhancer of polycomb-like protein</fullName>
    </recommendedName>
</protein>
<keyword evidence="3 7" id="KW-0805">Transcription regulation</keyword>
<dbReference type="Proteomes" id="UP000242146">
    <property type="component" value="Unassembled WGS sequence"/>
</dbReference>
<dbReference type="GO" id="GO:0006357">
    <property type="term" value="P:regulation of transcription by RNA polymerase II"/>
    <property type="evidence" value="ECO:0007669"/>
    <property type="project" value="InterPro"/>
</dbReference>
<keyword evidence="4 7" id="KW-0804">Transcription</keyword>
<dbReference type="AlphaFoldDB" id="A0A1X2GJU5"/>
<accession>A0A1X2GJU5</accession>
<keyword evidence="11" id="KW-1185">Reference proteome</keyword>
<dbReference type="EMBL" id="MCGT01000011">
    <property type="protein sequence ID" value="ORX55570.1"/>
    <property type="molecule type" value="Genomic_DNA"/>
</dbReference>
<gene>
    <name evidence="10" type="ORF">DM01DRAFT_1334963</name>
</gene>
<feature type="domain" description="Enhancer of polycomb-like N-terminal" evidence="9">
    <location>
        <begin position="10"/>
        <end position="158"/>
    </location>
</feature>
<dbReference type="OrthoDB" id="435275at2759"/>
<comment type="similarity">
    <text evidence="2 7">Belongs to the enhancer of polycomb family.</text>
</comment>
<evidence type="ECO:0000256" key="8">
    <source>
        <dbReference type="SAM" id="MobiDB-lite"/>
    </source>
</evidence>
<evidence type="ECO:0000259" key="9">
    <source>
        <dbReference type="Pfam" id="PF10513"/>
    </source>
</evidence>
<name>A0A1X2GJU5_9FUNG</name>
<evidence type="ECO:0000256" key="2">
    <source>
        <dbReference type="ARBA" id="ARBA00008035"/>
    </source>
</evidence>
<evidence type="ECO:0000256" key="7">
    <source>
        <dbReference type="RuleBase" id="RU361124"/>
    </source>
</evidence>
<evidence type="ECO:0000256" key="5">
    <source>
        <dbReference type="ARBA" id="ARBA00023242"/>
    </source>
</evidence>
<dbReference type="GO" id="GO:0005634">
    <property type="term" value="C:nucleus"/>
    <property type="evidence" value="ECO:0007669"/>
    <property type="project" value="UniProtKB-SubCell"/>
</dbReference>
<evidence type="ECO:0000256" key="6">
    <source>
        <dbReference type="ARBA" id="ARBA00025513"/>
    </source>
</evidence>
<dbReference type="InterPro" id="IPR024943">
    <property type="entry name" value="Enhancer_polycomb"/>
</dbReference>
<evidence type="ECO:0000256" key="3">
    <source>
        <dbReference type="ARBA" id="ARBA00023015"/>
    </source>
</evidence>
<comment type="caution">
    <text evidence="10">The sequence shown here is derived from an EMBL/GenBank/DDBJ whole genome shotgun (WGS) entry which is preliminary data.</text>
</comment>
<evidence type="ECO:0000313" key="11">
    <source>
        <dbReference type="Proteomes" id="UP000242146"/>
    </source>
</evidence>
<evidence type="ECO:0000313" key="10">
    <source>
        <dbReference type="EMBL" id="ORX55570.1"/>
    </source>
</evidence>
<keyword evidence="5 7" id="KW-0539">Nucleus</keyword>
<sequence length="491" mass="56624">MSSSMVPRFRVKKLSPKHLLPVYKESQLPDFSDASYLQRDVPQIETGVEKEEEEEHDLQAAISAAQAAVATGAQVTHSIPTPDASLTIKTEVYNALYRKNFKTPFTYIRYSTTVEETMGCPYVMDEADDAFLKQFEKDHPALLLTEDHFEEIMYKLEKITNTQLPNLSVDPSQLPDYDAFQSLVQPDDPLLNEPAFEPVFEHWRKRRAKRAGQNIIPDLKYEDVIKNEVDPYVCFRHRETKSFRKIRKTDESSVHSLHRLRTDLETAKVLLEMVLRREKGLKEAIALDATIFEKKLKFREYQRALGIKEEDDTIFAPKKKRKVNDIGTTIKIPLSKLKKEKSPVQQAIDAELARRKEQDAPYEDITNYPWQPFAHRVPNMFYFHVVKGDRVQFRKRTGRNGRLYLDRIGYQPQSPSTEAERSALARFQFDSDHSDDDSEDLDEVWMQPRSLLHRAAEISENDLRLLSIQTLSQSTTPAPSPSPAAIPSQKA</sequence>
<evidence type="ECO:0000256" key="4">
    <source>
        <dbReference type="ARBA" id="ARBA00023163"/>
    </source>
</evidence>
<dbReference type="GO" id="GO:0035267">
    <property type="term" value="C:NuA4 histone acetyltransferase complex"/>
    <property type="evidence" value="ECO:0007669"/>
    <property type="project" value="InterPro"/>
</dbReference>